<organism evidence="1 2">
    <name type="scientific">Porites evermanni</name>
    <dbReference type="NCBI Taxonomy" id="104178"/>
    <lineage>
        <taxon>Eukaryota</taxon>
        <taxon>Metazoa</taxon>
        <taxon>Cnidaria</taxon>
        <taxon>Anthozoa</taxon>
        <taxon>Hexacorallia</taxon>
        <taxon>Scleractinia</taxon>
        <taxon>Fungiina</taxon>
        <taxon>Poritidae</taxon>
        <taxon>Porites</taxon>
    </lineage>
</organism>
<name>A0ABN8LUF3_9CNID</name>
<keyword evidence="2" id="KW-1185">Reference proteome</keyword>
<dbReference type="Proteomes" id="UP001159427">
    <property type="component" value="Unassembled WGS sequence"/>
</dbReference>
<comment type="caution">
    <text evidence="1">The sequence shown here is derived from an EMBL/GenBank/DDBJ whole genome shotgun (WGS) entry which is preliminary data.</text>
</comment>
<feature type="non-terminal residue" evidence="1">
    <location>
        <position position="1"/>
    </location>
</feature>
<evidence type="ECO:0000313" key="2">
    <source>
        <dbReference type="Proteomes" id="UP001159427"/>
    </source>
</evidence>
<reference evidence="1 2" key="1">
    <citation type="submission" date="2022-05" db="EMBL/GenBank/DDBJ databases">
        <authorList>
            <consortium name="Genoscope - CEA"/>
            <person name="William W."/>
        </authorList>
    </citation>
    <scope>NUCLEOTIDE SEQUENCE [LARGE SCALE GENOMIC DNA]</scope>
</reference>
<gene>
    <name evidence="1" type="ORF">PEVE_00044731</name>
</gene>
<feature type="non-terminal residue" evidence="1">
    <location>
        <position position="144"/>
    </location>
</feature>
<dbReference type="EMBL" id="CALNXI010000096">
    <property type="protein sequence ID" value="CAH3018767.1"/>
    <property type="molecule type" value="Genomic_DNA"/>
</dbReference>
<evidence type="ECO:0000313" key="1">
    <source>
        <dbReference type="EMBL" id="CAH3018767.1"/>
    </source>
</evidence>
<protein>
    <submittedName>
        <fullName evidence="1">Uncharacterized protein</fullName>
    </submittedName>
</protein>
<accession>A0ABN8LUF3</accession>
<proteinExistence type="predicted"/>
<sequence>HRDRPALSQIHVCDDRVLASPTGGNVGVLLNKSLSMPGSSRVTAMSTDPLRKIRLIRKHLIFDAAQLLVQALENDSLKDEITALKQNLEELQQSIKRQDPQVTSNGGEQPTHLITDADSLSTLEFYGKLYDDLRAESVNSLKQL</sequence>